<reference evidence="1" key="1">
    <citation type="submission" date="2020-05" db="EMBL/GenBank/DDBJ databases">
        <title>Complete genome sequencing of Campylobacter and Arcobacter type strains.</title>
        <authorList>
            <person name="Miller W.G."/>
            <person name="Yee E."/>
        </authorList>
    </citation>
    <scope>NUCLEOTIDE SEQUENCE [LARGE SCALE GENOMIC DNA]</scope>
    <source>
        <strain evidence="1">CCUG 66484</strain>
        <plasmid evidence="1">pAFAEC</plasmid>
    </source>
</reference>
<evidence type="ECO:0000313" key="1">
    <source>
        <dbReference type="EMBL" id="QKF74457.1"/>
    </source>
</evidence>
<keyword evidence="1" id="KW-0614">Plasmid</keyword>
<organism evidence="1">
    <name type="scientific">Aliarcobacter faecis</name>
    <dbReference type="NCBI Taxonomy" id="1564138"/>
    <lineage>
        <taxon>Bacteria</taxon>
        <taxon>Pseudomonadati</taxon>
        <taxon>Campylobacterota</taxon>
        <taxon>Epsilonproteobacteria</taxon>
        <taxon>Campylobacterales</taxon>
        <taxon>Arcobacteraceae</taxon>
        <taxon>Aliarcobacter</taxon>
    </lineage>
</organism>
<protein>
    <recommendedName>
        <fullName evidence="2">DUF2116 family Zn-ribbon domain-containing protein</fullName>
    </recommendedName>
</protein>
<geneLocation type="plasmid" evidence="1">
    <name>pAFAEC</name>
</geneLocation>
<proteinExistence type="predicted"/>
<sequence length="85" mass="10188">MSNCPYCGKKIPMSKAFCSKSCKENYFQMVAIQIPQPFLKRIFIFCTLEQREIEIENFAKRHNWNQELVKKKIEEESIKFGYENN</sequence>
<evidence type="ECO:0008006" key="2">
    <source>
        <dbReference type="Google" id="ProtNLM"/>
    </source>
</evidence>
<dbReference type="KEGG" id="afc:AFAEC_a0011"/>
<dbReference type="OrthoDB" id="5365658at2"/>
<dbReference type="InterPro" id="IPR019216">
    <property type="entry name" value="DUF2116_treble_clef"/>
</dbReference>
<gene>
    <name evidence="1" type="ORF">AFAEC_a0011</name>
</gene>
<dbReference type="EMBL" id="CP053838">
    <property type="protein sequence ID" value="QKF74457.1"/>
    <property type="molecule type" value="Genomic_DNA"/>
</dbReference>
<dbReference type="AlphaFoldDB" id="A0A6M8N930"/>
<accession>A0A6M8N930</accession>
<name>A0A6M8N930_9BACT</name>
<dbReference type="Pfam" id="PF09889">
    <property type="entry name" value="DUF2116"/>
    <property type="match status" value="1"/>
</dbReference>
<dbReference type="RefSeq" id="WP_026806295.1">
    <property type="nucleotide sequence ID" value="NZ_CP053838.1"/>
</dbReference>